<dbReference type="EMBL" id="JBJUIK010000012">
    <property type="protein sequence ID" value="KAL3510337.1"/>
    <property type="molecule type" value="Genomic_DNA"/>
</dbReference>
<evidence type="ECO:0000313" key="3">
    <source>
        <dbReference type="Proteomes" id="UP001630127"/>
    </source>
</evidence>
<comment type="caution">
    <text evidence="2">The sequence shown here is derived from an EMBL/GenBank/DDBJ whole genome shotgun (WGS) entry which is preliminary data.</text>
</comment>
<proteinExistence type="predicted"/>
<dbReference type="InterPro" id="IPR005162">
    <property type="entry name" value="Retrotrans_gag_dom"/>
</dbReference>
<name>A0ABD2YVU4_9GENT</name>
<accession>A0ABD2YVU4</accession>
<evidence type="ECO:0000259" key="1">
    <source>
        <dbReference type="Pfam" id="PF03732"/>
    </source>
</evidence>
<keyword evidence="3" id="KW-1185">Reference proteome</keyword>
<feature type="domain" description="Retrotransposon gag" evidence="1">
    <location>
        <begin position="49"/>
        <end position="115"/>
    </location>
</feature>
<dbReference type="Pfam" id="PF03732">
    <property type="entry name" value="Retrotrans_gag"/>
    <property type="match status" value="1"/>
</dbReference>
<protein>
    <recommendedName>
        <fullName evidence="1">Retrotransposon gag domain-containing protein</fullName>
    </recommendedName>
</protein>
<dbReference type="AlphaFoldDB" id="A0ABD2YVU4"/>
<gene>
    <name evidence="2" type="ORF">ACH5RR_029738</name>
</gene>
<reference evidence="2 3" key="1">
    <citation type="submission" date="2024-11" db="EMBL/GenBank/DDBJ databases">
        <title>A near-complete genome assembly of Cinchona calisaya.</title>
        <authorList>
            <person name="Lian D.C."/>
            <person name="Zhao X.W."/>
            <person name="Wei L."/>
        </authorList>
    </citation>
    <scope>NUCLEOTIDE SEQUENCE [LARGE SCALE GENOMIC DNA]</scope>
    <source>
        <tissue evidence="2">Nenye</tissue>
    </source>
</reference>
<evidence type="ECO:0000313" key="2">
    <source>
        <dbReference type="EMBL" id="KAL3510337.1"/>
    </source>
</evidence>
<organism evidence="2 3">
    <name type="scientific">Cinchona calisaya</name>
    <dbReference type="NCBI Taxonomy" id="153742"/>
    <lineage>
        <taxon>Eukaryota</taxon>
        <taxon>Viridiplantae</taxon>
        <taxon>Streptophyta</taxon>
        <taxon>Embryophyta</taxon>
        <taxon>Tracheophyta</taxon>
        <taxon>Spermatophyta</taxon>
        <taxon>Magnoliopsida</taxon>
        <taxon>eudicotyledons</taxon>
        <taxon>Gunneridae</taxon>
        <taxon>Pentapetalae</taxon>
        <taxon>asterids</taxon>
        <taxon>lamiids</taxon>
        <taxon>Gentianales</taxon>
        <taxon>Rubiaceae</taxon>
        <taxon>Cinchonoideae</taxon>
        <taxon>Cinchoneae</taxon>
        <taxon>Cinchona</taxon>
    </lineage>
</organism>
<sequence>MDECFVAMSKVGIPTLEEGVDPGMTNKWCGLIEEILALLKTHEPLKPQIAIHFLIGEVSAWWKGLPLALTLNGPVTWDRFHQAFLKNYFPPILIAQKRREFMMLKQKPGIFVVEYSH</sequence>
<dbReference type="Proteomes" id="UP001630127">
    <property type="component" value="Unassembled WGS sequence"/>
</dbReference>